<dbReference type="Proteomes" id="UP000325577">
    <property type="component" value="Linkage Group LG9"/>
</dbReference>
<feature type="compositionally biased region" description="Gly residues" evidence="1">
    <location>
        <begin position="365"/>
        <end position="378"/>
    </location>
</feature>
<dbReference type="Pfam" id="PF13578">
    <property type="entry name" value="Methyltransf_24"/>
    <property type="match status" value="1"/>
</dbReference>
<dbReference type="EMBL" id="CM018052">
    <property type="protein sequence ID" value="KAA8516216.1"/>
    <property type="molecule type" value="Genomic_DNA"/>
</dbReference>
<feature type="compositionally biased region" description="Basic and acidic residues" evidence="1">
    <location>
        <begin position="319"/>
        <end position="343"/>
    </location>
</feature>
<dbReference type="AlphaFoldDB" id="A0A5J4ZEN4"/>
<dbReference type="OrthoDB" id="186626at2759"/>
<feature type="region of interest" description="Disordered" evidence="1">
    <location>
        <begin position="303"/>
        <end position="381"/>
    </location>
</feature>
<evidence type="ECO:0000313" key="2">
    <source>
        <dbReference type="EMBL" id="KAA8516216.1"/>
    </source>
</evidence>
<reference evidence="2 3" key="1">
    <citation type="submission" date="2019-09" db="EMBL/GenBank/DDBJ databases">
        <title>A chromosome-level genome assembly of the Chinese tupelo Nyssa sinensis.</title>
        <authorList>
            <person name="Yang X."/>
            <person name="Kang M."/>
            <person name="Yang Y."/>
            <person name="Xiong H."/>
            <person name="Wang M."/>
            <person name="Zhang Z."/>
            <person name="Wang Z."/>
            <person name="Wu H."/>
            <person name="Ma T."/>
            <person name="Liu J."/>
            <person name="Xi Z."/>
        </authorList>
    </citation>
    <scope>NUCLEOTIDE SEQUENCE [LARGE SCALE GENOMIC DNA]</scope>
    <source>
        <strain evidence="2">J267</strain>
        <tissue evidence="2">Leaf</tissue>
    </source>
</reference>
<gene>
    <name evidence="2" type="ORF">F0562_019395</name>
</gene>
<evidence type="ECO:0000256" key="1">
    <source>
        <dbReference type="SAM" id="MobiDB-lite"/>
    </source>
</evidence>
<organism evidence="2 3">
    <name type="scientific">Nyssa sinensis</name>
    <dbReference type="NCBI Taxonomy" id="561372"/>
    <lineage>
        <taxon>Eukaryota</taxon>
        <taxon>Viridiplantae</taxon>
        <taxon>Streptophyta</taxon>
        <taxon>Embryophyta</taxon>
        <taxon>Tracheophyta</taxon>
        <taxon>Spermatophyta</taxon>
        <taxon>Magnoliopsida</taxon>
        <taxon>eudicotyledons</taxon>
        <taxon>Gunneridae</taxon>
        <taxon>Pentapetalae</taxon>
        <taxon>asterids</taxon>
        <taxon>Cornales</taxon>
        <taxon>Nyssaceae</taxon>
        <taxon>Nyssa</taxon>
    </lineage>
</organism>
<dbReference type="PANTHER" id="PTHR37909">
    <property type="entry name" value="S-ADENOSYL-L-METHIONINE-DEPENDENT METHYLTRANSFERASES SUPERFAMILY PROTEIN"/>
    <property type="match status" value="1"/>
</dbReference>
<proteinExistence type="predicted"/>
<protein>
    <submittedName>
        <fullName evidence="2">Uncharacterized protein</fullName>
    </submittedName>
</protein>
<sequence length="763" mass="83229">MDGDVDPFAAILQLCHATRSQEVPLRDPLFVCLPETSSGNKPPVFGPIPADSLGDYLCSTPPGASNNHDEPYSTPPVESFLSPPPPEGSLLAIADNQGIPAVDHHHHHGYRRIEDIDHHKDDDEGTMAVDGGFTYAAGTGKVSDLSLSQLKSMARLEGFFRDVVSFITKFRFSEYWVSLRPTPSKKRNLVSSSNLKEKVSISCEPPKKRKNSGNILGLESLKFNTSGGLIDADAAFEVVRSESSSEKKDLGLSSKLKGKDVSAEFPLKKQKYSEYTSGLKSSKCNISSVLVETDGVTVIVLSDSEAEEESGGASGLGDPKVKDGMPWKECDVGSSKADGDAHNNAEGSSSSTKPTEDFGKSKFVGSGGGTSLTGGPGGVVKKNAETSSIILKMLLDVMKIAGDAQPEPFESSGDADDDNDFLKTAVARGMTFPRPRWWPPEGFEEQQPTLHHHHHHHHHQRRVAAFASKKFTKPTAYVILLLLSYALGYFSAASSSSSNKSQYSLSPRIAQDKVAENTATATASNLDHYSFATKCAEPVPSKHVRQTILDRMFNGTSPYENFPPEYVSPLLRQKRIKGWGSNGAVFENLIRKVQPKIIIEIGTFLGASAIHMAQLASGLGLKTQILCIDDFRGWPGFRQRFRDINMVNGNVLLLYQFMQNVVYVNATESVLFVPFSSGSTLEKLCEWGVFGDLIEVDAGHDFHSAWSDINRAYKILRPGGVIFGHDYFTSADNNGVRRAVNLFARVKGLRVQLDGQHWVIESA</sequence>
<dbReference type="InterPro" id="IPR029063">
    <property type="entry name" value="SAM-dependent_MTases_sf"/>
</dbReference>
<dbReference type="PANTHER" id="PTHR37909:SF1">
    <property type="entry name" value="S-ADENOSYL-L-METHIONINE-DEPENDENT METHYLTRANSFERASES SUPERFAMILY PROTEIN"/>
    <property type="match status" value="1"/>
</dbReference>
<keyword evidence="3" id="KW-1185">Reference proteome</keyword>
<accession>A0A5J4ZEN4</accession>
<dbReference type="Gene3D" id="3.40.50.150">
    <property type="entry name" value="Vaccinia Virus protein VP39"/>
    <property type="match status" value="1"/>
</dbReference>
<evidence type="ECO:0000313" key="3">
    <source>
        <dbReference type="Proteomes" id="UP000325577"/>
    </source>
</evidence>
<feature type="region of interest" description="Disordered" evidence="1">
    <location>
        <begin position="59"/>
        <end position="81"/>
    </location>
</feature>
<name>A0A5J4ZEN4_9ASTE</name>
<dbReference type="SUPFAM" id="SSF53335">
    <property type="entry name" value="S-adenosyl-L-methionine-dependent methyltransferases"/>
    <property type="match status" value="1"/>
</dbReference>